<protein>
    <recommendedName>
        <fullName evidence="4">DNA mismatch repair protein MutL</fullName>
    </recommendedName>
</protein>
<evidence type="ECO:0000256" key="2">
    <source>
        <dbReference type="ARBA" id="ARBA00022763"/>
    </source>
</evidence>
<dbReference type="InterPro" id="IPR020667">
    <property type="entry name" value="DNA_mismatch_repair_MutL"/>
</dbReference>
<dbReference type="InterPro" id="IPR020568">
    <property type="entry name" value="Ribosomal_Su5_D2-typ_SF"/>
</dbReference>
<organism evidence="8 9">
    <name type="scientific">Thermoclostridium caenicola</name>
    <dbReference type="NCBI Taxonomy" id="659425"/>
    <lineage>
        <taxon>Bacteria</taxon>
        <taxon>Bacillati</taxon>
        <taxon>Bacillota</taxon>
        <taxon>Clostridia</taxon>
        <taxon>Eubacteriales</taxon>
        <taxon>Oscillospiraceae</taxon>
        <taxon>Thermoclostridium</taxon>
    </lineage>
</organism>
<dbReference type="PANTHER" id="PTHR10073">
    <property type="entry name" value="DNA MISMATCH REPAIR PROTEIN MLH, PMS, MUTL"/>
    <property type="match status" value="1"/>
</dbReference>
<keyword evidence="2 4" id="KW-0227">DNA damage</keyword>
<dbReference type="SUPFAM" id="SSF118116">
    <property type="entry name" value="DNA mismatch repair protein MutL"/>
    <property type="match status" value="1"/>
</dbReference>
<dbReference type="CDD" id="cd00782">
    <property type="entry name" value="MutL_Trans"/>
    <property type="match status" value="1"/>
</dbReference>
<dbReference type="Gene3D" id="3.30.565.10">
    <property type="entry name" value="Histidine kinase-like ATPase, C-terminal domain"/>
    <property type="match status" value="1"/>
</dbReference>
<dbReference type="InterPro" id="IPR042120">
    <property type="entry name" value="MutL_C_dimsub"/>
</dbReference>
<dbReference type="SMART" id="SM00853">
    <property type="entry name" value="MutL_C"/>
    <property type="match status" value="1"/>
</dbReference>
<keyword evidence="9" id="KW-1185">Reference proteome</keyword>
<dbReference type="PROSITE" id="PS00058">
    <property type="entry name" value="DNA_MISMATCH_REPAIR_1"/>
    <property type="match status" value="1"/>
</dbReference>
<dbReference type="FunFam" id="3.30.565.10:FF:000003">
    <property type="entry name" value="DNA mismatch repair endonuclease MutL"/>
    <property type="match status" value="1"/>
</dbReference>
<dbReference type="SUPFAM" id="SSF54211">
    <property type="entry name" value="Ribosomal protein S5 domain 2-like"/>
    <property type="match status" value="1"/>
</dbReference>
<dbReference type="Gene3D" id="3.30.1370.100">
    <property type="entry name" value="MutL, C-terminal domain, regulatory subdomain"/>
    <property type="match status" value="1"/>
</dbReference>
<evidence type="ECO:0000256" key="4">
    <source>
        <dbReference type="HAMAP-Rule" id="MF_00149"/>
    </source>
</evidence>
<dbReference type="NCBIfam" id="TIGR00585">
    <property type="entry name" value="mutl"/>
    <property type="match status" value="1"/>
</dbReference>
<comment type="function">
    <text evidence="4">This protein is involved in the repair of mismatches in DNA. It is required for dam-dependent methyl-directed DNA mismatch repair. May act as a 'molecular matchmaker', a protein that promotes the formation of a stable complex between two or more DNA-binding proteins in an ATP-dependent manner without itself being part of a final effector complex.</text>
</comment>
<accession>A0A1M6JTR2</accession>
<dbReference type="Pfam" id="PF08676">
    <property type="entry name" value="MutL_C"/>
    <property type="match status" value="1"/>
</dbReference>
<dbReference type="InterPro" id="IPR002099">
    <property type="entry name" value="MutL/Mlh/PMS"/>
</dbReference>
<dbReference type="Pfam" id="PF13589">
    <property type="entry name" value="HATPase_c_3"/>
    <property type="match status" value="1"/>
</dbReference>
<dbReference type="Gene3D" id="3.30.1540.20">
    <property type="entry name" value="MutL, C-terminal domain, dimerisation subdomain"/>
    <property type="match status" value="1"/>
</dbReference>
<dbReference type="Proteomes" id="UP000324781">
    <property type="component" value="Unassembled WGS sequence"/>
</dbReference>
<dbReference type="GO" id="GO:0016887">
    <property type="term" value="F:ATP hydrolysis activity"/>
    <property type="evidence" value="ECO:0007669"/>
    <property type="project" value="InterPro"/>
</dbReference>
<gene>
    <name evidence="4" type="primary">mutL</name>
    <name evidence="8" type="ORF">SAMN05444373_10625</name>
</gene>
<dbReference type="EMBL" id="FQZP01000062">
    <property type="protein sequence ID" value="SHJ50124.1"/>
    <property type="molecule type" value="Genomic_DNA"/>
</dbReference>
<dbReference type="OrthoDB" id="9763467at2"/>
<comment type="similarity">
    <text evidence="1 4">Belongs to the DNA mismatch repair MutL/HexB family.</text>
</comment>
<dbReference type="GO" id="GO:0140664">
    <property type="term" value="F:ATP-dependent DNA damage sensor activity"/>
    <property type="evidence" value="ECO:0007669"/>
    <property type="project" value="InterPro"/>
</dbReference>
<proteinExistence type="inferred from homology"/>
<dbReference type="GO" id="GO:0006298">
    <property type="term" value="P:mismatch repair"/>
    <property type="evidence" value="ECO:0007669"/>
    <property type="project" value="UniProtKB-UniRule"/>
</dbReference>
<keyword evidence="3 4" id="KW-0234">DNA repair</keyword>
<evidence type="ECO:0000313" key="8">
    <source>
        <dbReference type="EMBL" id="SHJ50124.1"/>
    </source>
</evidence>
<dbReference type="InterPro" id="IPR038973">
    <property type="entry name" value="MutL/Mlh/Pms-like"/>
</dbReference>
<dbReference type="InterPro" id="IPR013507">
    <property type="entry name" value="DNA_mismatch_S5_2-like"/>
</dbReference>
<feature type="domain" description="MutL C-terminal dimerisation" evidence="6">
    <location>
        <begin position="472"/>
        <end position="613"/>
    </location>
</feature>
<dbReference type="RefSeq" id="WP_149679560.1">
    <property type="nucleotide sequence ID" value="NZ_FQZP01000062.1"/>
</dbReference>
<dbReference type="InterPro" id="IPR037198">
    <property type="entry name" value="MutL_C_sf"/>
</dbReference>
<evidence type="ECO:0000313" key="9">
    <source>
        <dbReference type="Proteomes" id="UP000324781"/>
    </source>
</evidence>
<dbReference type="InterPro" id="IPR014790">
    <property type="entry name" value="MutL_C"/>
</dbReference>
<feature type="region of interest" description="Disordered" evidence="5">
    <location>
        <begin position="427"/>
        <end position="454"/>
    </location>
</feature>
<evidence type="ECO:0000256" key="3">
    <source>
        <dbReference type="ARBA" id="ARBA00023204"/>
    </source>
</evidence>
<dbReference type="InterPro" id="IPR014721">
    <property type="entry name" value="Ribsml_uS5_D2-typ_fold_subgr"/>
</dbReference>
<dbReference type="SUPFAM" id="SSF55874">
    <property type="entry name" value="ATPase domain of HSP90 chaperone/DNA topoisomerase II/histidine kinase"/>
    <property type="match status" value="1"/>
</dbReference>
<dbReference type="AlphaFoldDB" id="A0A1M6JTR2"/>
<dbReference type="SMART" id="SM01340">
    <property type="entry name" value="DNA_mis_repair"/>
    <property type="match status" value="1"/>
</dbReference>
<dbReference type="GO" id="GO:0030983">
    <property type="term" value="F:mismatched DNA binding"/>
    <property type="evidence" value="ECO:0007669"/>
    <property type="project" value="InterPro"/>
</dbReference>
<sequence length="657" mass="73038">MGRIIILDEKTANQIAAGEVIERPASVVKELVENAIDAGATAITVEIKNGGISYIRVTDNGCGMESDDVEIAFERHATSKIRKIEDLDNLSTMGFRGEALASIAAVSHLEVRTKTAEEQTGTLVKVEGGKVLSVSQTGCPTGTTFIVRNLFFNTPARYKFLKKDSTEAGYVSAMMVRLALAHPEIAFKFINNNQVQHHTPGNHDLLSVIYSLFGNETARSLLPLDYEETGIRVSGYVGKPEIARGTRNNQFFFINGRTIKNKVLTAALEDACKTLIMQNKFPFCVVNLKISPELYDVNVHPQKLEVRFSNENAVYSALYHGVKSAFTAASLIRETTETAYAPSGKAGDQTGHEQVEMASWNRPASKLPPPQRILLPWELKKQADDGHAGPNETEKPALPIMDVPIQQSEEPETGTERAVSVTSSLAHGKAFSEPGTSQDELVTVKNEPEPDASHEMLSEEARGADVLLEAEIVGQVFDTYIILQHGDRMYLIDQHAAHERIRYETLKKRIAEGQACSQMVLEPYIVRLSPAEYDFLFSRMADFERAGFEIEAFGPQTVIIRSVPDIMGGGFSLDDFHEILDRWMETMGEKYGISDEAIYMMACKSAIKANRRMEKEEIRALLEQLCAMENPYTCVHGRPVAISISRRELEKRFKRIV</sequence>
<evidence type="ECO:0000256" key="1">
    <source>
        <dbReference type="ARBA" id="ARBA00006082"/>
    </source>
</evidence>
<dbReference type="InterPro" id="IPR036890">
    <property type="entry name" value="HATPase_C_sf"/>
</dbReference>
<evidence type="ECO:0000259" key="7">
    <source>
        <dbReference type="SMART" id="SM01340"/>
    </source>
</evidence>
<dbReference type="PANTHER" id="PTHR10073:SF12">
    <property type="entry name" value="DNA MISMATCH REPAIR PROTEIN MLH1"/>
    <property type="match status" value="1"/>
</dbReference>
<dbReference type="InterPro" id="IPR014762">
    <property type="entry name" value="DNA_mismatch_repair_CS"/>
</dbReference>
<dbReference type="Gene3D" id="3.30.230.10">
    <property type="match status" value="1"/>
</dbReference>
<name>A0A1M6JTR2_9FIRM</name>
<dbReference type="InterPro" id="IPR042121">
    <property type="entry name" value="MutL_C_regsub"/>
</dbReference>
<dbReference type="GO" id="GO:0032300">
    <property type="term" value="C:mismatch repair complex"/>
    <property type="evidence" value="ECO:0007669"/>
    <property type="project" value="InterPro"/>
</dbReference>
<dbReference type="CDD" id="cd16926">
    <property type="entry name" value="HATPase_MutL-MLH-PMS-like"/>
    <property type="match status" value="1"/>
</dbReference>
<dbReference type="GO" id="GO:0005524">
    <property type="term" value="F:ATP binding"/>
    <property type="evidence" value="ECO:0007669"/>
    <property type="project" value="InterPro"/>
</dbReference>
<reference evidence="8 9" key="1">
    <citation type="submission" date="2016-11" db="EMBL/GenBank/DDBJ databases">
        <authorList>
            <person name="Varghese N."/>
            <person name="Submissions S."/>
        </authorList>
    </citation>
    <scope>NUCLEOTIDE SEQUENCE [LARGE SCALE GENOMIC DNA]</scope>
    <source>
        <strain evidence="8 9">DSM 19027</strain>
    </source>
</reference>
<feature type="domain" description="DNA mismatch repair protein S5" evidence="7">
    <location>
        <begin position="209"/>
        <end position="327"/>
    </location>
</feature>
<evidence type="ECO:0000256" key="5">
    <source>
        <dbReference type="SAM" id="MobiDB-lite"/>
    </source>
</evidence>
<dbReference type="Pfam" id="PF01119">
    <property type="entry name" value="DNA_mis_repair"/>
    <property type="match status" value="1"/>
</dbReference>
<evidence type="ECO:0000259" key="6">
    <source>
        <dbReference type="SMART" id="SM00853"/>
    </source>
</evidence>
<dbReference type="HAMAP" id="MF_00149">
    <property type="entry name" value="DNA_mis_repair"/>
    <property type="match status" value="1"/>
</dbReference>